<dbReference type="PANTHER" id="PTHR11358">
    <property type="entry name" value="ARGINASE/AGMATINASE"/>
    <property type="match status" value="1"/>
</dbReference>
<keyword evidence="7" id="KW-1185">Reference proteome</keyword>
<evidence type="ECO:0000313" key="7">
    <source>
        <dbReference type="Proteomes" id="UP000199584"/>
    </source>
</evidence>
<dbReference type="PIRSF" id="PIRSF036979">
    <property type="entry name" value="Arginase"/>
    <property type="match status" value="1"/>
</dbReference>
<feature type="binding site" evidence="4">
    <location>
        <position position="238"/>
    </location>
    <ligand>
        <name>Mn(2+)</name>
        <dbReference type="ChEBI" id="CHEBI:29035"/>
        <label>1</label>
    </ligand>
</feature>
<feature type="binding site" evidence="4">
    <location>
        <position position="124"/>
    </location>
    <ligand>
        <name>Mn(2+)</name>
        <dbReference type="ChEBI" id="CHEBI:29035"/>
        <label>2</label>
    </ligand>
</feature>
<evidence type="ECO:0000256" key="2">
    <source>
        <dbReference type="ARBA" id="ARBA00022723"/>
    </source>
</evidence>
<feature type="binding site" evidence="4">
    <location>
        <position position="149"/>
    </location>
    <ligand>
        <name>Mn(2+)</name>
        <dbReference type="ChEBI" id="CHEBI:29035"/>
        <label>1</label>
    </ligand>
</feature>
<name>A0A1I6DIE8_9FIRM</name>
<dbReference type="SUPFAM" id="SSF52768">
    <property type="entry name" value="Arginase/deacetylase"/>
    <property type="match status" value="1"/>
</dbReference>
<evidence type="ECO:0000256" key="1">
    <source>
        <dbReference type="ARBA" id="ARBA00009227"/>
    </source>
</evidence>
<keyword evidence="3 5" id="KW-0378">Hydrolase</keyword>
<evidence type="ECO:0000313" key="6">
    <source>
        <dbReference type="EMBL" id="SFR05240.1"/>
    </source>
</evidence>
<dbReference type="OrthoDB" id="9788689at2"/>
<gene>
    <name evidence="6" type="ORF">SAMN05660706_11196</name>
</gene>
<dbReference type="CDD" id="cd11592">
    <property type="entry name" value="Agmatinase_PAH"/>
    <property type="match status" value="1"/>
</dbReference>
<dbReference type="PANTHER" id="PTHR11358:SF26">
    <property type="entry name" value="GUANIDINO ACID HYDROLASE, MITOCHONDRIAL"/>
    <property type="match status" value="1"/>
</dbReference>
<organism evidence="6 7">
    <name type="scientific">Desulfoscipio geothermicus DSM 3669</name>
    <dbReference type="NCBI Taxonomy" id="1121426"/>
    <lineage>
        <taxon>Bacteria</taxon>
        <taxon>Bacillati</taxon>
        <taxon>Bacillota</taxon>
        <taxon>Clostridia</taxon>
        <taxon>Eubacteriales</taxon>
        <taxon>Desulfallaceae</taxon>
        <taxon>Desulfoscipio</taxon>
    </lineage>
</organism>
<dbReference type="InterPro" id="IPR005925">
    <property type="entry name" value="Agmatinase-rel"/>
</dbReference>
<keyword evidence="4" id="KW-0464">Manganese</keyword>
<keyword evidence="2 4" id="KW-0479">Metal-binding</keyword>
<accession>A0A1I6DIE8</accession>
<feature type="binding site" evidence="4">
    <location>
        <position position="151"/>
    </location>
    <ligand>
        <name>Mn(2+)</name>
        <dbReference type="ChEBI" id="CHEBI:29035"/>
        <label>1</label>
    </ligand>
</feature>
<dbReference type="Pfam" id="PF00491">
    <property type="entry name" value="Arginase"/>
    <property type="match status" value="1"/>
</dbReference>
<feature type="binding site" evidence="4">
    <location>
        <position position="147"/>
    </location>
    <ligand>
        <name>Mn(2+)</name>
        <dbReference type="ChEBI" id="CHEBI:29035"/>
        <label>1</label>
    </ligand>
</feature>
<dbReference type="Gene3D" id="3.40.800.10">
    <property type="entry name" value="Ureohydrolase domain"/>
    <property type="match status" value="1"/>
</dbReference>
<dbReference type="InterPro" id="IPR020855">
    <property type="entry name" value="Ureohydrolase_Mn_BS"/>
</dbReference>
<dbReference type="EMBL" id="FOYM01000011">
    <property type="protein sequence ID" value="SFR05240.1"/>
    <property type="molecule type" value="Genomic_DNA"/>
</dbReference>
<dbReference type="AlphaFoldDB" id="A0A1I6DIE8"/>
<proteinExistence type="inferred from homology"/>
<dbReference type="STRING" id="39060.SAMN05660706_11196"/>
<dbReference type="PROSITE" id="PS51409">
    <property type="entry name" value="ARGINASE_2"/>
    <property type="match status" value="1"/>
</dbReference>
<protein>
    <submittedName>
        <fullName evidence="6">Agmatinase</fullName>
    </submittedName>
</protein>
<dbReference type="GO" id="GO:0008783">
    <property type="term" value="F:agmatinase activity"/>
    <property type="evidence" value="ECO:0007669"/>
    <property type="project" value="TreeGrafter"/>
</dbReference>
<feature type="binding site" evidence="4">
    <location>
        <position position="240"/>
    </location>
    <ligand>
        <name>Mn(2+)</name>
        <dbReference type="ChEBI" id="CHEBI:29035"/>
        <label>1</label>
    </ligand>
</feature>
<evidence type="ECO:0000256" key="3">
    <source>
        <dbReference type="ARBA" id="ARBA00022801"/>
    </source>
</evidence>
<dbReference type="RefSeq" id="WP_092483027.1">
    <property type="nucleotide sequence ID" value="NZ_FOYM01000011.1"/>
</dbReference>
<reference evidence="7" key="1">
    <citation type="submission" date="2016-10" db="EMBL/GenBank/DDBJ databases">
        <authorList>
            <person name="Varghese N."/>
            <person name="Submissions S."/>
        </authorList>
    </citation>
    <scope>NUCLEOTIDE SEQUENCE [LARGE SCALE GENOMIC DNA]</scope>
    <source>
        <strain evidence="7">DSM 3669</strain>
    </source>
</reference>
<dbReference type="InterPro" id="IPR006035">
    <property type="entry name" value="Ureohydrolase"/>
</dbReference>
<sequence length="316" mass="35304">MTKYQPINSFESPRFCGVRTFMRLPNKRTLTDVDFIVSGIPFDTGGSFRIGTRFGPQAIRDASILLRPYNPVLDVNIFDYCSGVDYGDIDVVPGYIEESYQRIEESITPIFESDVVPIFLGGDHSVTLPELRAVAKSKGPVALVHFDSHSDTWDSYFEKSYNHGTPIRRAIEEKCLLVENSIQVGMRGPLYGPEDLNDAREMGLEVLTTQESREIGIAETVKRIKERVQDKPVFVTFDIDFLDPVYAPGTGTPEIGGFTTWEAQHLVREGLRGLNFVGFDLVEVLPSYDSNQVTAFAAAGIVYEFISLLALNRKGI</sequence>
<dbReference type="PROSITE" id="PS01053">
    <property type="entry name" value="ARGINASE_1"/>
    <property type="match status" value="1"/>
</dbReference>
<evidence type="ECO:0000256" key="5">
    <source>
        <dbReference type="RuleBase" id="RU003684"/>
    </source>
</evidence>
<dbReference type="GO" id="GO:0046872">
    <property type="term" value="F:metal ion binding"/>
    <property type="evidence" value="ECO:0007669"/>
    <property type="project" value="UniProtKB-KW"/>
</dbReference>
<dbReference type="NCBIfam" id="TIGR01230">
    <property type="entry name" value="agmatinase"/>
    <property type="match status" value="1"/>
</dbReference>
<evidence type="ECO:0000256" key="4">
    <source>
        <dbReference type="PIRSR" id="PIRSR036979-1"/>
    </source>
</evidence>
<dbReference type="PRINTS" id="PR00116">
    <property type="entry name" value="ARGINASE"/>
</dbReference>
<dbReference type="GO" id="GO:0033389">
    <property type="term" value="P:putrescine biosynthetic process from arginine, via agmatine"/>
    <property type="evidence" value="ECO:0007669"/>
    <property type="project" value="TreeGrafter"/>
</dbReference>
<dbReference type="Proteomes" id="UP000199584">
    <property type="component" value="Unassembled WGS sequence"/>
</dbReference>
<comment type="similarity">
    <text evidence="1">Belongs to the arginase family. Agmatinase subfamily.</text>
</comment>
<dbReference type="InterPro" id="IPR023696">
    <property type="entry name" value="Ureohydrolase_dom_sf"/>
</dbReference>
<comment type="cofactor">
    <cofactor evidence="4">
        <name>Mn(2+)</name>
        <dbReference type="ChEBI" id="CHEBI:29035"/>
    </cofactor>
    <text evidence="4">Binds 2 manganese ions per subunit.</text>
</comment>